<evidence type="ECO:0000259" key="3">
    <source>
        <dbReference type="PROSITE" id="PS51767"/>
    </source>
</evidence>
<evidence type="ECO:0000256" key="1">
    <source>
        <dbReference type="ARBA" id="ARBA00022750"/>
    </source>
</evidence>
<dbReference type="InterPro" id="IPR021109">
    <property type="entry name" value="Peptidase_aspartic_dom_sf"/>
</dbReference>
<gene>
    <name evidence="4" type="ORF">DFL_001975</name>
</gene>
<dbReference type="GO" id="GO:0006508">
    <property type="term" value="P:proteolysis"/>
    <property type="evidence" value="ECO:0007669"/>
    <property type="project" value="InterPro"/>
</dbReference>
<dbReference type="InterPro" id="IPR033121">
    <property type="entry name" value="PEPTIDASE_A1"/>
</dbReference>
<dbReference type="RefSeq" id="XP_067493308.1">
    <property type="nucleotide sequence ID" value="XM_067630688.1"/>
</dbReference>
<dbReference type="Gene3D" id="2.40.70.10">
    <property type="entry name" value="Acid Proteases"/>
    <property type="match status" value="2"/>
</dbReference>
<dbReference type="Pfam" id="PF00026">
    <property type="entry name" value="Asp"/>
    <property type="match status" value="1"/>
</dbReference>
<dbReference type="STRING" id="97331.A0A437A968"/>
<evidence type="ECO:0000313" key="4">
    <source>
        <dbReference type="EMBL" id="RVD87764.1"/>
    </source>
</evidence>
<dbReference type="PROSITE" id="PS51767">
    <property type="entry name" value="PEPTIDASE_A1"/>
    <property type="match status" value="1"/>
</dbReference>
<protein>
    <recommendedName>
        <fullName evidence="3">Peptidase A1 domain-containing protein</fullName>
    </recommendedName>
</protein>
<evidence type="ECO:0000256" key="2">
    <source>
        <dbReference type="SAM" id="SignalP"/>
    </source>
</evidence>
<dbReference type="VEuPathDB" id="FungiDB:DFL_001975"/>
<dbReference type="EMBL" id="SAEB01000003">
    <property type="protein sequence ID" value="RVD87764.1"/>
    <property type="molecule type" value="Genomic_DNA"/>
</dbReference>
<keyword evidence="1" id="KW-0645">Protease</keyword>
<name>A0A437A968_ARTFL</name>
<dbReference type="InterPro" id="IPR001969">
    <property type="entry name" value="Aspartic_peptidase_AS"/>
</dbReference>
<dbReference type="SUPFAM" id="SSF50630">
    <property type="entry name" value="Acid proteases"/>
    <property type="match status" value="1"/>
</dbReference>
<dbReference type="AlphaFoldDB" id="A0A437A968"/>
<dbReference type="GeneID" id="93584286"/>
<accession>A0A437A968</accession>
<keyword evidence="1" id="KW-0064">Aspartyl protease</keyword>
<dbReference type="GO" id="GO:0004190">
    <property type="term" value="F:aspartic-type endopeptidase activity"/>
    <property type="evidence" value="ECO:0007669"/>
    <property type="project" value="UniProtKB-KW"/>
</dbReference>
<feature type="domain" description="Peptidase A1" evidence="3">
    <location>
        <begin position="40"/>
        <end position="371"/>
    </location>
</feature>
<feature type="signal peptide" evidence="2">
    <location>
        <begin position="1"/>
        <end position="18"/>
    </location>
</feature>
<proteinExistence type="predicted"/>
<feature type="chain" id="PRO_5019129858" description="Peptidase A1 domain-containing protein" evidence="2">
    <location>
        <begin position="19"/>
        <end position="380"/>
    </location>
</feature>
<comment type="caution">
    <text evidence="4">The sequence shown here is derived from an EMBL/GenBank/DDBJ whole genome shotgun (WGS) entry which is preliminary data.</text>
</comment>
<keyword evidence="5" id="KW-1185">Reference proteome</keyword>
<sequence>MKSTTLLILFPLLQLATAIPLIKRASQPGSVPVKWGAAGFLGQFTIGRQAIDLLIDTGSCGTWVVGTEASECRTQTHCYNPGNAPRVPSSTASSFRPTYNDGLDARGDTIAIDTFGSQKPLGRFQIEEQYVQVASDITGDDGRPLWEEENGLLGICKAGKSRSSPKRLDTLPTTSGNLDYWTSYLKSDAEETWSLCFNCMVDSSLYDPTSGIAVKAVDSKNWYVDSDGWAVTVTSEDGKTNTMKFTADDKILLDTGATITALDNGSLKAIAAAYGGSCSGGRCSYPCYIKDDEFPDGTPTKKGVKVTLPWGGGSIPSEPRAFYRGSYNCEDDSCTCKFGLKTKEGAVTYGSAVFKSGYFKWDVRNSEITTFRYKQGRLVL</sequence>
<dbReference type="Proteomes" id="UP000283090">
    <property type="component" value="Unassembled WGS sequence"/>
</dbReference>
<keyword evidence="1" id="KW-0378">Hydrolase</keyword>
<organism evidence="4 5">
    <name type="scientific">Arthrobotrys flagrans</name>
    <name type="common">Nematode-trapping fungus</name>
    <name type="synonym">Trichothecium flagrans</name>
    <dbReference type="NCBI Taxonomy" id="97331"/>
    <lineage>
        <taxon>Eukaryota</taxon>
        <taxon>Fungi</taxon>
        <taxon>Dikarya</taxon>
        <taxon>Ascomycota</taxon>
        <taxon>Pezizomycotina</taxon>
        <taxon>Orbiliomycetes</taxon>
        <taxon>Orbiliales</taxon>
        <taxon>Orbiliaceae</taxon>
        <taxon>Arthrobotrys</taxon>
    </lineage>
</organism>
<keyword evidence="2" id="KW-0732">Signal</keyword>
<dbReference type="OrthoDB" id="2747330at2759"/>
<evidence type="ECO:0000313" key="5">
    <source>
        <dbReference type="Proteomes" id="UP000283090"/>
    </source>
</evidence>
<reference evidence="4 5" key="1">
    <citation type="submission" date="2019-01" db="EMBL/GenBank/DDBJ databases">
        <title>Intercellular communication is required for trap formation in the nematode-trapping fungus Duddingtonia flagrans.</title>
        <authorList>
            <person name="Youssar L."/>
            <person name="Wernet V."/>
            <person name="Hensel N."/>
            <person name="Hildebrandt H.-G."/>
            <person name="Fischer R."/>
        </authorList>
    </citation>
    <scope>NUCLEOTIDE SEQUENCE [LARGE SCALE GENOMIC DNA]</scope>
    <source>
        <strain evidence="4 5">CBS H-5679</strain>
    </source>
</reference>
<dbReference type="PROSITE" id="PS00141">
    <property type="entry name" value="ASP_PROTEASE"/>
    <property type="match status" value="1"/>
</dbReference>